<evidence type="ECO:0000256" key="4">
    <source>
        <dbReference type="ARBA" id="ARBA00023203"/>
    </source>
</evidence>
<dbReference type="InterPro" id="IPR002189">
    <property type="entry name" value="CapZ_alpha"/>
</dbReference>
<dbReference type="STRING" id="6198.A0A075A1K5"/>
<dbReference type="Pfam" id="PF01267">
    <property type="entry name" value="F-actin_cap_A"/>
    <property type="match status" value="1"/>
</dbReference>
<evidence type="ECO:0000256" key="2">
    <source>
        <dbReference type="ARBA" id="ARBA00014038"/>
    </source>
</evidence>
<keyword evidence="7" id="KW-1185">Reference proteome</keyword>
<keyword evidence="4 5" id="KW-0009">Actin-binding</keyword>
<comment type="subunit">
    <text evidence="5">Heterodimer of an alpha and a beta subunit.</text>
</comment>
<dbReference type="PANTHER" id="PTHR10653">
    <property type="entry name" value="F-ACTIN-CAPPING PROTEIN SUBUNIT ALPHA"/>
    <property type="match status" value="1"/>
</dbReference>
<evidence type="ECO:0000313" key="6">
    <source>
        <dbReference type="EMBL" id="KER29440.1"/>
    </source>
</evidence>
<dbReference type="Gene3D" id="3.30.1140.60">
    <property type="entry name" value="F-actin capping protein, alpha subunit"/>
    <property type="match status" value="1"/>
</dbReference>
<dbReference type="InterPro" id="IPR037282">
    <property type="entry name" value="CapZ_alpha/beta"/>
</dbReference>
<dbReference type="Gene3D" id="3.90.1150.210">
    <property type="entry name" value="F-actin capping protein, beta subunit"/>
    <property type="match status" value="1"/>
</dbReference>
<evidence type="ECO:0000256" key="1">
    <source>
        <dbReference type="ARBA" id="ARBA00010479"/>
    </source>
</evidence>
<dbReference type="InterPro" id="IPR017865">
    <property type="entry name" value="F-actin_cap_asu_CS"/>
</dbReference>
<dbReference type="CTD" id="20318093"/>
<gene>
    <name evidence="6" type="ORF">T265_03906</name>
</gene>
<reference evidence="6 7" key="1">
    <citation type="submission" date="2013-11" db="EMBL/GenBank/DDBJ databases">
        <title>Opisthorchis viverrini - life in the bile duct.</title>
        <authorList>
            <person name="Young N.D."/>
            <person name="Nagarajan N."/>
            <person name="Lin S.J."/>
            <person name="Korhonen P.K."/>
            <person name="Jex A.R."/>
            <person name="Hall R.S."/>
            <person name="Safavi-Hemami H."/>
            <person name="Kaewkong W."/>
            <person name="Bertrand D."/>
            <person name="Gao S."/>
            <person name="Seet Q."/>
            <person name="Wongkham S."/>
            <person name="Teh B.T."/>
            <person name="Wongkham C."/>
            <person name="Intapan P.M."/>
            <person name="Maleewong W."/>
            <person name="Yang X."/>
            <person name="Hu M."/>
            <person name="Wang Z."/>
            <person name="Hofmann A."/>
            <person name="Sternberg P.W."/>
            <person name="Tan P."/>
            <person name="Wang J."/>
            <person name="Gasser R.B."/>
        </authorList>
    </citation>
    <scope>NUCLEOTIDE SEQUENCE [LARGE SCALE GENOMIC DNA]</scope>
</reference>
<organism evidence="6 7">
    <name type="scientific">Opisthorchis viverrini</name>
    <name type="common">Southeast Asian liver fluke</name>
    <dbReference type="NCBI Taxonomy" id="6198"/>
    <lineage>
        <taxon>Eukaryota</taxon>
        <taxon>Metazoa</taxon>
        <taxon>Spiralia</taxon>
        <taxon>Lophotrochozoa</taxon>
        <taxon>Platyhelminthes</taxon>
        <taxon>Trematoda</taxon>
        <taxon>Digenea</taxon>
        <taxon>Opisthorchiida</taxon>
        <taxon>Opisthorchiata</taxon>
        <taxon>Opisthorchiidae</taxon>
        <taxon>Opisthorchis</taxon>
    </lineage>
</organism>
<dbReference type="GO" id="GO:0051016">
    <property type="term" value="P:barbed-end actin filament capping"/>
    <property type="evidence" value="ECO:0007669"/>
    <property type="project" value="UniProtKB-UniRule"/>
</dbReference>
<evidence type="ECO:0000256" key="3">
    <source>
        <dbReference type="ARBA" id="ARBA00022467"/>
    </source>
</evidence>
<dbReference type="KEGG" id="ovi:T265_03906"/>
<dbReference type="InterPro" id="IPR042276">
    <property type="entry name" value="CapZ_alpha/beta_2"/>
</dbReference>
<dbReference type="SUPFAM" id="SSF90096">
    <property type="entry name" value="Subunits of heterodimeric actin filament capping protein Capz"/>
    <property type="match status" value="1"/>
</dbReference>
<keyword evidence="3 5" id="KW-0117">Actin capping</keyword>
<dbReference type="PRINTS" id="PR00191">
    <property type="entry name" value="FACTINCAPA"/>
</dbReference>
<comment type="similarity">
    <text evidence="1 5">Belongs to the F-actin-capping protein alpha subunit family.</text>
</comment>
<dbReference type="EMBL" id="KL596678">
    <property type="protein sequence ID" value="KER29440.1"/>
    <property type="molecule type" value="Genomic_DNA"/>
</dbReference>
<dbReference type="PANTHER" id="PTHR10653:SF0">
    <property type="entry name" value="F-ACTIN-CAPPING PROTEIN SUBUNIT ALPHA"/>
    <property type="match status" value="1"/>
</dbReference>
<evidence type="ECO:0000313" key="7">
    <source>
        <dbReference type="Proteomes" id="UP000054324"/>
    </source>
</evidence>
<name>A0A075A1K5_OPIVI</name>
<dbReference type="OrthoDB" id="340550at2759"/>
<accession>A0A075A1K5</accession>
<dbReference type="GO" id="GO:0008290">
    <property type="term" value="C:F-actin capping protein complex"/>
    <property type="evidence" value="ECO:0007669"/>
    <property type="project" value="UniProtKB-UniRule"/>
</dbReference>
<dbReference type="RefSeq" id="XP_009166771.1">
    <property type="nucleotide sequence ID" value="XM_009168507.1"/>
</dbReference>
<evidence type="ECO:0000256" key="5">
    <source>
        <dbReference type="RuleBase" id="RU365077"/>
    </source>
</evidence>
<protein>
    <recommendedName>
        <fullName evidence="2 5">F-actin-capping protein subunit alpha</fullName>
    </recommendedName>
</protein>
<comment type="function">
    <text evidence="5">F-actin-capping proteins bind in a Ca(2+)-independent manner to the fast growing ends of actin filaments (barbed end) thereby blocking the exchange of subunits at these ends. Unlike other capping proteins (such as gelsolin and severin), these proteins do not sever actin filaments.</text>
</comment>
<dbReference type="InterPro" id="IPR042489">
    <property type="entry name" value="CapZ_alpha_1"/>
</dbReference>
<dbReference type="AlphaFoldDB" id="A0A075A1K5"/>
<dbReference type="PROSITE" id="PS00749">
    <property type="entry name" value="F_ACTIN_CAPPING_A_2"/>
    <property type="match status" value="1"/>
</dbReference>
<dbReference type="Proteomes" id="UP000054324">
    <property type="component" value="Unassembled WGS sequence"/>
</dbReference>
<dbReference type="GO" id="GO:0030036">
    <property type="term" value="P:actin cytoskeleton organization"/>
    <property type="evidence" value="ECO:0007669"/>
    <property type="project" value="TreeGrafter"/>
</dbReference>
<dbReference type="GeneID" id="20318093"/>
<proteinExistence type="inferred from homology"/>
<dbReference type="FunFam" id="3.90.1150.210:FF:000003">
    <property type="entry name" value="F-actin-capping protein subunit alpha"/>
    <property type="match status" value="1"/>
</dbReference>
<sequence>MYDLGSVKLLSTSNRKLIQEVDPGRPEQRSLLLFDGKDVAAVDFDSNITFRETINQIELKNHPGRTKLDAMVEDTISPEERASISARLVLLAPPCEFNEVFEDVRVISGDHPTTQKKLAAAAAQYNRDQMIPVKLPNAEYSSLITAHGDLGNGQFLCPRSHSTFHYDHLKQTASDVKGLDPNDADGGDTTAEPWRHALEVAITEYTLEHFPSGSVAVYAPAVTNEDRRLVACIVSQFRKHQSTGRWRSEWTIKIPDEPIGGTFSVHGVIKVQTHLYEEGNVQLISSKEVDFSVTAPNAKAFANECVRHIKNAEIAYQTAVGDNFKTMSDTTFKALRRQLPVTRSKIDWNKIITYQIGGELSRAS</sequence>
<dbReference type="GO" id="GO:0030863">
    <property type="term" value="C:cortical cytoskeleton"/>
    <property type="evidence" value="ECO:0007669"/>
    <property type="project" value="TreeGrafter"/>
</dbReference>
<dbReference type="GO" id="GO:0051015">
    <property type="term" value="F:actin filament binding"/>
    <property type="evidence" value="ECO:0007669"/>
    <property type="project" value="TreeGrafter"/>
</dbReference>